<feature type="domain" description="PLD phosphodiesterase" evidence="7">
    <location>
        <begin position="211"/>
        <end position="238"/>
    </location>
</feature>
<feature type="transmembrane region" description="Helical" evidence="6">
    <location>
        <begin position="12"/>
        <end position="30"/>
    </location>
</feature>
<dbReference type="GO" id="GO:0032049">
    <property type="term" value="P:cardiolipin biosynthetic process"/>
    <property type="evidence" value="ECO:0007669"/>
    <property type="project" value="UniProtKB-ARBA"/>
</dbReference>
<dbReference type="Gene3D" id="3.30.870.10">
    <property type="entry name" value="Endonuclease Chain A"/>
    <property type="match status" value="2"/>
</dbReference>
<comment type="subcellular location">
    <subcellularLocation>
        <location evidence="1">Cell membrane</location>
        <topology evidence="1">Multi-pass membrane protein</topology>
    </subcellularLocation>
</comment>
<dbReference type="Proteomes" id="UP000078486">
    <property type="component" value="Unassembled WGS sequence"/>
</dbReference>
<keyword evidence="3 6" id="KW-0812">Transmembrane</keyword>
<dbReference type="GO" id="GO:0005886">
    <property type="term" value="C:plasma membrane"/>
    <property type="evidence" value="ECO:0007669"/>
    <property type="project" value="UniProtKB-SubCell"/>
</dbReference>
<dbReference type="PANTHER" id="PTHR21248">
    <property type="entry name" value="CARDIOLIPIN SYNTHASE"/>
    <property type="match status" value="1"/>
</dbReference>
<evidence type="ECO:0000256" key="3">
    <source>
        <dbReference type="ARBA" id="ARBA00022692"/>
    </source>
</evidence>
<dbReference type="Pfam" id="PF13396">
    <property type="entry name" value="PLDc_N"/>
    <property type="match status" value="1"/>
</dbReference>
<feature type="transmembrane region" description="Helical" evidence="6">
    <location>
        <begin position="42"/>
        <end position="63"/>
    </location>
</feature>
<keyword evidence="9" id="KW-1185">Reference proteome</keyword>
<evidence type="ECO:0000256" key="5">
    <source>
        <dbReference type="ARBA" id="ARBA00023136"/>
    </source>
</evidence>
<dbReference type="InterPro" id="IPR027379">
    <property type="entry name" value="CLS_N"/>
</dbReference>
<dbReference type="InterPro" id="IPR025202">
    <property type="entry name" value="PLD-like_dom"/>
</dbReference>
<sequence>MEFLRSIFSHPWLPHVLAVSGFVFAVFLIARLFAEKKQPSNTVAWLLVIVLIPYVGVPLYLMFGGRKLRRLMARKSRLVLVHGGLDLVRVSPSVSQVINTTNALGASPPVGGNALRLITTGEEAFALMEENIRHARHSIHITTFILGRDDTGRRLVELLAERARAGVKVRLLLDAVGCVFSSRGFVDPIRRAGGEVQRFMPVFSLVPRRSANLRNHRKIAVFDQHTAIVGGHNLAEEYMGPLYNKKRWSDFGAVVAGPAAVLLNEVFLADWAFASGKPLEALHNEEAEAGEPVRVEGDSALQVVASGPDAKGDPLYEGLIAMIQDARESIYVITPYFIPDEVLWRSLMVKARAGVRVVLVLPERSNHPITDYARRFYTRELRGAGARVMHYGAGMLHSKAVIVDERVGLIGSANFDLRSLLVNFEIGVFVYSRADVRKMGAWVATLLASSTELKQDRPRRFPFFSGLLEDLCRLLAPLL</sequence>
<dbReference type="PROSITE" id="PS50035">
    <property type="entry name" value="PLD"/>
    <property type="match status" value="2"/>
</dbReference>
<evidence type="ECO:0000259" key="7">
    <source>
        <dbReference type="PROSITE" id="PS50035"/>
    </source>
</evidence>
<dbReference type="SUPFAM" id="SSF56024">
    <property type="entry name" value="Phospholipase D/nuclease"/>
    <property type="match status" value="2"/>
</dbReference>
<evidence type="ECO:0000256" key="4">
    <source>
        <dbReference type="ARBA" id="ARBA00022989"/>
    </source>
</evidence>
<keyword evidence="4 6" id="KW-1133">Transmembrane helix</keyword>
<dbReference type="OrthoDB" id="9762009at2"/>
<dbReference type="SMART" id="SM00155">
    <property type="entry name" value="PLDc"/>
    <property type="match status" value="2"/>
</dbReference>
<dbReference type="PANTHER" id="PTHR21248:SF22">
    <property type="entry name" value="PHOSPHOLIPASE D"/>
    <property type="match status" value="1"/>
</dbReference>
<dbReference type="AlphaFoldDB" id="A0A178IKM2"/>
<evidence type="ECO:0000313" key="9">
    <source>
        <dbReference type="Proteomes" id="UP000078486"/>
    </source>
</evidence>
<evidence type="ECO:0000256" key="2">
    <source>
        <dbReference type="ARBA" id="ARBA00022475"/>
    </source>
</evidence>
<keyword evidence="5 6" id="KW-0472">Membrane</keyword>
<organism evidence="8 9">
    <name type="scientific">Termitidicoccus mucosus</name>
    <dbReference type="NCBI Taxonomy" id="1184151"/>
    <lineage>
        <taxon>Bacteria</taxon>
        <taxon>Pseudomonadati</taxon>
        <taxon>Verrucomicrobiota</taxon>
        <taxon>Opitutia</taxon>
        <taxon>Opitutales</taxon>
        <taxon>Opitutaceae</taxon>
        <taxon>Termitidicoccus</taxon>
    </lineage>
</organism>
<dbReference type="STRING" id="1184151.AW736_08560"/>
<keyword evidence="2" id="KW-1003">Cell membrane</keyword>
<protein>
    <submittedName>
        <fullName evidence="8">Cardiolipin synthase</fullName>
    </submittedName>
</protein>
<accession>A0A178IKM2</accession>
<dbReference type="RefSeq" id="WP_068769909.1">
    <property type="nucleotide sequence ID" value="NZ_CP109796.1"/>
</dbReference>
<dbReference type="Pfam" id="PF13091">
    <property type="entry name" value="PLDc_2"/>
    <property type="match status" value="2"/>
</dbReference>
<evidence type="ECO:0000256" key="1">
    <source>
        <dbReference type="ARBA" id="ARBA00004651"/>
    </source>
</evidence>
<reference evidence="8 9" key="1">
    <citation type="submission" date="2016-01" db="EMBL/GenBank/DDBJ databases">
        <title>High potential of lignocellulose degradation of a new Verrucomicrobia species.</title>
        <authorList>
            <person name="Wang Y."/>
            <person name="Shi Y."/>
            <person name="Qiu Z."/>
            <person name="Liu S."/>
            <person name="Yang H."/>
        </authorList>
    </citation>
    <scope>NUCLEOTIDE SEQUENCE [LARGE SCALE GENOMIC DNA]</scope>
    <source>
        <strain evidence="8 9">TSB47</strain>
    </source>
</reference>
<evidence type="ECO:0000256" key="6">
    <source>
        <dbReference type="SAM" id="Phobius"/>
    </source>
</evidence>
<dbReference type="GO" id="GO:0030572">
    <property type="term" value="F:phosphatidyltransferase activity"/>
    <property type="evidence" value="ECO:0007669"/>
    <property type="project" value="UniProtKB-ARBA"/>
</dbReference>
<dbReference type="EMBL" id="LRRQ01000083">
    <property type="protein sequence ID" value="OAM89666.1"/>
    <property type="molecule type" value="Genomic_DNA"/>
</dbReference>
<name>A0A178IKM2_9BACT</name>
<comment type="caution">
    <text evidence="8">The sequence shown here is derived from an EMBL/GenBank/DDBJ whole genome shotgun (WGS) entry which is preliminary data.</text>
</comment>
<dbReference type="InterPro" id="IPR001736">
    <property type="entry name" value="PLipase_D/transphosphatidylase"/>
</dbReference>
<proteinExistence type="predicted"/>
<gene>
    <name evidence="8" type="ORF">AW736_08560</name>
</gene>
<evidence type="ECO:0000313" key="8">
    <source>
        <dbReference type="EMBL" id="OAM89666.1"/>
    </source>
</evidence>
<feature type="domain" description="PLD phosphodiesterase" evidence="7">
    <location>
        <begin position="392"/>
        <end position="419"/>
    </location>
</feature>